<evidence type="ECO:0000259" key="7">
    <source>
        <dbReference type="Pfam" id="PF02852"/>
    </source>
</evidence>
<dbReference type="EMBL" id="JACDUS010000003">
    <property type="protein sequence ID" value="MBA2881170.1"/>
    <property type="molecule type" value="Genomic_DNA"/>
</dbReference>
<dbReference type="AlphaFoldDB" id="A0A7W0C8R0"/>
<dbReference type="InterPro" id="IPR004099">
    <property type="entry name" value="Pyr_nucl-diS_OxRdtase_dimer"/>
</dbReference>
<feature type="domain" description="Pyridine nucleotide-disulphide oxidoreductase dimerisation" evidence="7">
    <location>
        <begin position="328"/>
        <end position="428"/>
    </location>
</feature>
<proteinExistence type="inferred from homology"/>
<dbReference type="SUPFAM" id="SSF51905">
    <property type="entry name" value="FAD/NAD(P)-binding domain"/>
    <property type="match status" value="1"/>
</dbReference>
<organism evidence="9 10">
    <name type="scientific">Desulfosalsimonas propionicica</name>
    <dbReference type="NCBI Taxonomy" id="332175"/>
    <lineage>
        <taxon>Bacteria</taxon>
        <taxon>Pseudomonadati</taxon>
        <taxon>Thermodesulfobacteriota</taxon>
        <taxon>Desulfobacteria</taxon>
        <taxon>Desulfobacterales</taxon>
        <taxon>Desulfosalsimonadaceae</taxon>
        <taxon>Desulfosalsimonas</taxon>
    </lineage>
</organism>
<dbReference type="InterPro" id="IPR016156">
    <property type="entry name" value="FAD/NAD-linked_Rdtase_dimer_sf"/>
</dbReference>
<feature type="domain" description="FAD/NAD(P)-binding" evidence="8">
    <location>
        <begin position="2"/>
        <end position="287"/>
    </location>
</feature>
<evidence type="ECO:0000256" key="4">
    <source>
        <dbReference type="ARBA" id="ARBA00022827"/>
    </source>
</evidence>
<gene>
    <name evidence="9" type="ORF">HNR65_001496</name>
</gene>
<evidence type="ECO:0000256" key="6">
    <source>
        <dbReference type="ARBA" id="ARBA00023284"/>
    </source>
</evidence>
<dbReference type="InterPro" id="IPR036188">
    <property type="entry name" value="FAD/NAD-bd_sf"/>
</dbReference>
<dbReference type="InterPro" id="IPR050260">
    <property type="entry name" value="FAD-bd_OxRdtase"/>
</dbReference>
<dbReference type="Gene3D" id="3.50.50.60">
    <property type="entry name" value="FAD/NAD(P)-binding domain"/>
    <property type="match status" value="2"/>
</dbReference>
<evidence type="ECO:0000256" key="5">
    <source>
        <dbReference type="ARBA" id="ARBA00023002"/>
    </source>
</evidence>
<evidence type="ECO:0000256" key="3">
    <source>
        <dbReference type="ARBA" id="ARBA00022630"/>
    </source>
</evidence>
<evidence type="ECO:0000256" key="1">
    <source>
        <dbReference type="ARBA" id="ARBA00001974"/>
    </source>
</evidence>
<dbReference type="PRINTS" id="PR00368">
    <property type="entry name" value="FADPNR"/>
</dbReference>
<evidence type="ECO:0000256" key="2">
    <source>
        <dbReference type="ARBA" id="ARBA00009130"/>
    </source>
</evidence>
<comment type="cofactor">
    <cofactor evidence="1">
        <name>FAD</name>
        <dbReference type="ChEBI" id="CHEBI:57692"/>
    </cofactor>
</comment>
<dbReference type="Pfam" id="PF07992">
    <property type="entry name" value="Pyr_redox_2"/>
    <property type="match status" value="1"/>
</dbReference>
<keyword evidence="4" id="KW-0274">FAD</keyword>
<dbReference type="PRINTS" id="PR00411">
    <property type="entry name" value="PNDRDTASEI"/>
</dbReference>
<evidence type="ECO:0000313" key="9">
    <source>
        <dbReference type="EMBL" id="MBA2881170.1"/>
    </source>
</evidence>
<dbReference type="PANTHER" id="PTHR43429:SF1">
    <property type="entry name" value="NAD(P)H SULFUR OXIDOREDUCTASE (COA-DEPENDENT)"/>
    <property type="match status" value="1"/>
</dbReference>
<comment type="similarity">
    <text evidence="2">Belongs to the class-III pyridine nucleotide-disulfide oxidoreductase family.</text>
</comment>
<dbReference type="RefSeq" id="WP_181550824.1">
    <property type="nucleotide sequence ID" value="NZ_JACDUS010000003.1"/>
</dbReference>
<dbReference type="InterPro" id="IPR023753">
    <property type="entry name" value="FAD/NAD-binding_dom"/>
</dbReference>
<sequence>MKFLIIGGDAAGMSAASRAKRNQPEMNVTVLEETMDVSYSACGMPYNIADPDRDINDLVVRQAQVFREKQGIDLKTGCRAEAIDPDVKTVQAEDHTGQKQEFSYDSLLIATGASPVMPDMPGIDQKGVLPLKRLSDGRSIKDYLAGNRTESAILVGMGYIGLEMAEALSLRGIHVTGVTRGFMRNYDSSIAQVVQQTLSQHHVDLYRDQKVERIEKRGSSLAVVCNDQELGANMVLMGLGVAPNSRIAADAGIALGPKQAISVSRQMQTSNPFIYSAGDCADAYHVVTGQKTWVPLALLANRGGWAAADNICGKPVEVQGIAGSAVFKTFELEVARTGLSASEAEAAGFEPASVTIDARSRAHAHPGAESIRVHMVGDKKSGRLLGTQMVGKEGVAHRIKAPAVALHAQMGVEDFGQTDLPYAPPFSPVWDPLLTAANQLMKKL</sequence>
<keyword evidence="10" id="KW-1185">Reference proteome</keyword>
<protein>
    <submittedName>
        <fullName evidence="9">NADPH-dependent 2,4-dienoyl-CoA reductase/sulfur reductase-like enzyme</fullName>
    </submittedName>
</protein>
<dbReference type="GO" id="GO:0016491">
    <property type="term" value="F:oxidoreductase activity"/>
    <property type="evidence" value="ECO:0007669"/>
    <property type="project" value="UniProtKB-KW"/>
</dbReference>
<reference evidence="9 10" key="1">
    <citation type="submission" date="2020-07" db="EMBL/GenBank/DDBJ databases">
        <title>Genomic Encyclopedia of Type Strains, Phase IV (KMG-IV): sequencing the most valuable type-strain genomes for metagenomic binning, comparative biology and taxonomic classification.</title>
        <authorList>
            <person name="Goeker M."/>
        </authorList>
    </citation>
    <scope>NUCLEOTIDE SEQUENCE [LARGE SCALE GENOMIC DNA]</scope>
    <source>
        <strain evidence="9 10">DSM 17721</strain>
    </source>
</reference>
<keyword evidence="5" id="KW-0560">Oxidoreductase</keyword>
<evidence type="ECO:0000313" key="10">
    <source>
        <dbReference type="Proteomes" id="UP000525298"/>
    </source>
</evidence>
<dbReference type="SUPFAM" id="SSF55424">
    <property type="entry name" value="FAD/NAD-linked reductases, dimerisation (C-terminal) domain"/>
    <property type="match status" value="1"/>
</dbReference>
<dbReference type="PANTHER" id="PTHR43429">
    <property type="entry name" value="PYRIDINE NUCLEOTIDE-DISULFIDE OXIDOREDUCTASE DOMAIN-CONTAINING"/>
    <property type="match status" value="1"/>
</dbReference>
<accession>A0A7W0C8R0</accession>
<name>A0A7W0C8R0_9BACT</name>
<evidence type="ECO:0000259" key="8">
    <source>
        <dbReference type="Pfam" id="PF07992"/>
    </source>
</evidence>
<comment type="caution">
    <text evidence="9">The sequence shown here is derived from an EMBL/GenBank/DDBJ whole genome shotgun (WGS) entry which is preliminary data.</text>
</comment>
<dbReference type="Proteomes" id="UP000525298">
    <property type="component" value="Unassembled WGS sequence"/>
</dbReference>
<keyword evidence="3" id="KW-0285">Flavoprotein</keyword>
<dbReference type="Pfam" id="PF02852">
    <property type="entry name" value="Pyr_redox_dim"/>
    <property type="match status" value="1"/>
</dbReference>
<keyword evidence="6" id="KW-0676">Redox-active center</keyword>